<proteinExistence type="inferred from homology"/>
<keyword evidence="1 6" id="KW-0575">Peroxidase</keyword>
<protein>
    <recommendedName>
        <fullName evidence="6">Glutathione-dependent peroxiredoxin</fullName>
        <ecNumber evidence="6">1.11.1.27</ecNumber>
    </recommendedName>
</protein>
<dbReference type="GO" id="GO:0045454">
    <property type="term" value="P:cell redox homeostasis"/>
    <property type="evidence" value="ECO:0007669"/>
    <property type="project" value="TreeGrafter"/>
</dbReference>
<comment type="similarity">
    <text evidence="6">Belongs to the peroxiredoxin family. Prx5 subfamily.</text>
</comment>
<comment type="catalytic activity">
    <reaction evidence="6">
        <text>a hydroperoxide + 2 glutathione = an alcohol + glutathione disulfide + H2O</text>
        <dbReference type="Rhea" id="RHEA:62632"/>
        <dbReference type="ChEBI" id="CHEBI:15377"/>
        <dbReference type="ChEBI" id="CHEBI:30879"/>
        <dbReference type="ChEBI" id="CHEBI:35924"/>
        <dbReference type="ChEBI" id="CHEBI:57925"/>
        <dbReference type="ChEBI" id="CHEBI:58297"/>
        <dbReference type="EC" id="1.11.1.27"/>
    </reaction>
</comment>
<evidence type="ECO:0000256" key="3">
    <source>
        <dbReference type="ARBA" id="ARBA00023002"/>
    </source>
</evidence>
<dbReference type="Proteomes" id="UP000632858">
    <property type="component" value="Unassembled WGS sequence"/>
</dbReference>
<evidence type="ECO:0000313" key="9">
    <source>
        <dbReference type="Proteomes" id="UP000632858"/>
    </source>
</evidence>
<keyword evidence="4 6" id="KW-0676">Redox-active center</keyword>
<reference evidence="8" key="1">
    <citation type="journal article" date="2014" name="Int. J. Syst. Evol. Microbiol.">
        <title>Complete genome sequence of Corynebacterium casei LMG S-19264T (=DSM 44701T), isolated from a smear-ripened cheese.</title>
        <authorList>
            <consortium name="US DOE Joint Genome Institute (JGI-PGF)"/>
            <person name="Walter F."/>
            <person name="Albersmeier A."/>
            <person name="Kalinowski J."/>
            <person name="Ruckert C."/>
        </authorList>
    </citation>
    <scope>NUCLEOTIDE SEQUENCE</scope>
    <source>
        <strain evidence="8">CGMCC 1.12726</strain>
    </source>
</reference>
<gene>
    <name evidence="8" type="ORF">GCM10010960_01490</name>
</gene>
<evidence type="ECO:0000256" key="4">
    <source>
        <dbReference type="ARBA" id="ARBA00023284"/>
    </source>
</evidence>
<accession>A0A917CCM8</accession>
<dbReference type="CDD" id="cd03013">
    <property type="entry name" value="PRX5_like"/>
    <property type="match status" value="1"/>
</dbReference>
<evidence type="ECO:0000259" key="7">
    <source>
        <dbReference type="PROSITE" id="PS51352"/>
    </source>
</evidence>
<dbReference type="GO" id="GO:0005737">
    <property type="term" value="C:cytoplasm"/>
    <property type="evidence" value="ECO:0007669"/>
    <property type="project" value="TreeGrafter"/>
</dbReference>
<dbReference type="FunFam" id="3.40.30.10:FF:000020">
    <property type="entry name" value="Peroxiredoxin"/>
    <property type="match status" value="1"/>
</dbReference>
<dbReference type="InterPro" id="IPR036249">
    <property type="entry name" value="Thioredoxin-like_sf"/>
</dbReference>
<dbReference type="PROSITE" id="PS51352">
    <property type="entry name" value="THIOREDOXIN_2"/>
    <property type="match status" value="1"/>
</dbReference>
<dbReference type="Gene3D" id="3.40.30.10">
    <property type="entry name" value="Glutaredoxin"/>
    <property type="match status" value="1"/>
</dbReference>
<dbReference type="GO" id="GO:0008379">
    <property type="term" value="F:thioredoxin peroxidase activity"/>
    <property type="evidence" value="ECO:0007669"/>
    <property type="project" value="InterPro"/>
</dbReference>
<dbReference type="InterPro" id="IPR013740">
    <property type="entry name" value="Redoxin"/>
</dbReference>
<name>A0A917CCM8_9GAMM</name>
<dbReference type="Pfam" id="PF08534">
    <property type="entry name" value="Redoxin"/>
    <property type="match status" value="1"/>
</dbReference>
<dbReference type="RefSeq" id="WP_188446725.1">
    <property type="nucleotide sequence ID" value="NZ_BMFO01000001.1"/>
</dbReference>
<dbReference type="InterPro" id="IPR013766">
    <property type="entry name" value="Thioredoxin_domain"/>
</dbReference>
<keyword evidence="3 6" id="KW-0560">Oxidoreductase</keyword>
<comment type="function">
    <text evidence="6">Thiol-specific peroxidase that catalyzes the reduction of hydrogen peroxide and organic hydroperoxides to water and alcohols, respectively. Plays a role in cell protection against oxidative stress by detoxifying peroxides.</text>
</comment>
<feature type="domain" description="Thioredoxin" evidence="7">
    <location>
        <begin position="3"/>
        <end position="158"/>
    </location>
</feature>
<feature type="active site" description="Cysteine sulfenic acid (-SOH) intermediate" evidence="5">
    <location>
        <position position="48"/>
    </location>
</feature>
<reference evidence="8" key="2">
    <citation type="submission" date="2020-09" db="EMBL/GenBank/DDBJ databases">
        <authorList>
            <person name="Sun Q."/>
            <person name="Zhou Y."/>
        </authorList>
    </citation>
    <scope>NUCLEOTIDE SEQUENCE</scope>
    <source>
        <strain evidence="8">CGMCC 1.12726</strain>
    </source>
</reference>
<evidence type="ECO:0000256" key="5">
    <source>
        <dbReference type="PIRSR" id="PIRSR637944-1"/>
    </source>
</evidence>
<dbReference type="PANTHER" id="PTHR10430">
    <property type="entry name" value="PEROXIREDOXIN"/>
    <property type="match status" value="1"/>
</dbReference>
<keyword evidence="2 6" id="KW-0049">Antioxidant</keyword>
<dbReference type="GO" id="GO:0042744">
    <property type="term" value="P:hydrogen peroxide catabolic process"/>
    <property type="evidence" value="ECO:0007669"/>
    <property type="project" value="TreeGrafter"/>
</dbReference>
<evidence type="ECO:0000256" key="6">
    <source>
        <dbReference type="RuleBase" id="RU366011"/>
    </source>
</evidence>
<sequence>MAIQVGGRIPSATLNLVQDGVQAIDSVEFFAGRKVVLFAVPGAFTPTCSAKHLPGYIQHIDQFTAKGFAVACLSVNDAFVMSAWGKSQDTPSAIQMLADGNGEFTKALGLELDASAFGMGLRAKRFALVADDGIVTHLFVEAPGEFSVSAAESVLASL</sequence>
<evidence type="ECO:0000256" key="2">
    <source>
        <dbReference type="ARBA" id="ARBA00022862"/>
    </source>
</evidence>
<evidence type="ECO:0000256" key="1">
    <source>
        <dbReference type="ARBA" id="ARBA00022559"/>
    </source>
</evidence>
<dbReference type="EMBL" id="BMFO01000001">
    <property type="protein sequence ID" value="GGF83076.1"/>
    <property type="molecule type" value="Genomic_DNA"/>
</dbReference>
<dbReference type="SUPFAM" id="SSF52833">
    <property type="entry name" value="Thioredoxin-like"/>
    <property type="match status" value="1"/>
</dbReference>
<dbReference type="PANTHER" id="PTHR10430:SF16">
    <property type="entry name" value="PEROXIREDOXIN-5, MITOCHONDRIAL"/>
    <property type="match status" value="1"/>
</dbReference>
<dbReference type="InterPro" id="IPR037944">
    <property type="entry name" value="PRX5-like"/>
</dbReference>
<dbReference type="GO" id="GO:0034599">
    <property type="term" value="P:cellular response to oxidative stress"/>
    <property type="evidence" value="ECO:0007669"/>
    <property type="project" value="InterPro"/>
</dbReference>
<dbReference type="EC" id="1.11.1.27" evidence="6"/>
<evidence type="ECO:0000313" key="8">
    <source>
        <dbReference type="EMBL" id="GGF83076.1"/>
    </source>
</evidence>
<comment type="caution">
    <text evidence="8">The sequence shown here is derived from an EMBL/GenBank/DDBJ whole genome shotgun (WGS) entry which is preliminary data.</text>
</comment>
<keyword evidence="9" id="KW-1185">Reference proteome</keyword>
<dbReference type="AlphaFoldDB" id="A0A917CCM8"/>
<organism evidence="8 9">
    <name type="scientific">Arenimonas maotaiensis</name>
    <dbReference type="NCBI Taxonomy" id="1446479"/>
    <lineage>
        <taxon>Bacteria</taxon>
        <taxon>Pseudomonadati</taxon>
        <taxon>Pseudomonadota</taxon>
        <taxon>Gammaproteobacteria</taxon>
        <taxon>Lysobacterales</taxon>
        <taxon>Lysobacteraceae</taxon>
        <taxon>Arenimonas</taxon>
    </lineage>
</organism>